<evidence type="ECO:0000313" key="7">
    <source>
        <dbReference type="Proteomes" id="UP000792457"/>
    </source>
</evidence>
<dbReference type="Pfam" id="PF04628">
    <property type="entry name" value="Sedlin_N"/>
    <property type="match status" value="1"/>
</dbReference>
<keyword evidence="3" id="KW-0813">Transport</keyword>
<dbReference type="PANTHER" id="PTHR12403">
    <property type="entry name" value="TRAFFICKING PROTEIN PARTICLE COMPLEX SUBUNIT 2"/>
    <property type="match status" value="1"/>
</dbReference>
<keyword evidence="5" id="KW-0931">ER-Golgi transport</keyword>
<organism evidence="6 7">
    <name type="scientific">Ladona fulva</name>
    <name type="common">Scarce chaser dragonfly</name>
    <name type="synonym">Libellula fulva</name>
    <dbReference type="NCBI Taxonomy" id="123851"/>
    <lineage>
        <taxon>Eukaryota</taxon>
        <taxon>Metazoa</taxon>
        <taxon>Ecdysozoa</taxon>
        <taxon>Arthropoda</taxon>
        <taxon>Hexapoda</taxon>
        <taxon>Insecta</taxon>
        <taxon>Pterygota</taxon>
        <taxon>Palaeoptera</taxon>
        <taxon>Odonata</taxon>
        <taxon>Epiprocta</taxon>
        <taxon>Anisoptera</taxon>
        <taxon>Libelluloidea</taxon>
        <taxon>Libellulidae</taxon>
        <taxon>Ladona</taxon>
    </lineage>
</organism>
<accession>A0A8K0JVV2</accession>
<dbReference type="Proteomes" id="UP000792457">
    <property type="component" value="Unassembled WGS sequence"/>
</dbReference>
<evidence type="ECO:0000256" key="1">
    <source>
        <dbReference type="ARBA" id="ARBA00004556"/>
    </source>
</evidence>
<dbReference type="AlphaFoldDB" id="A0A8K0JVV2"/>
<name>A0A8K0JVV2_LADFU</name>
<reference evidence="6" key="1">
    <citation type="submission" date="2013-04" db="EMBL/GenBank/DDBJ databases">
        <authorList>
            <person name="Qu J."/>
            <person name="Murali S.C."/>
            <person name="Bandaranaike D."/>
            <person name="Bellair M."/>
            <person name="Blankenburg K."/>
            <person name="Chao H."/>
            <person name="Dinh H."/>
            <person name="Doddapaneni H."/>
            <person name="Downs B."/>
            <person name="Dugan-Rocha S."/>
            <person name="Elkadiri S."/>
            <person name="Gnanaolivu R.D."/>
            <person name="Hernandez B."/>
            <person name="Javaid M."/>
            <person name="Jayaseelan J.C."/>
            <person name="Lee S."/>
            <person name="Li M."/>
            <person name="Ming W."/>
            <person name="Munidasa M."/>
            <person name="Muniz J."/>
            <person name="Nguyen L."/>
            <person name="Ongeri F."/>
            <person name="Osuji N."/>
            <person name="Pu L.-L."/>
            <person name="Puazo M."/>
            <person name="Qu C."/>
            <person name="Quiroz J."/>
            <person name="Raj R."/>
            <person name="Weissenberger G."/>
            <person name="Xin Y."/>
            <person name="Zou X."/>
            <person name="Han Y."/>
            <person name="Richards S."/>
            <person name="Worley K."/>
            <person name="Muzny D."/>
            <person name="Gibbs R."/>
        </authorList>
    </citation>
    <scope>NUCLEOTIDE SEQUENCE</scope>
    <source>
        <strain evidence="6">Sampled in the wild</strain>
    </source>
</reference>
<evidence type="ECO:0000256" key="5">
    <source>
        <dbReference type="ARBA" id="ARBA00022892"/>
    </source>
</evidence>
<comment type="caution">
    <text evidence="6">The sequence shown here is derived from an EMBL/GenBank/DDBJ whole genome shotgun (WGS) entry which is preliminary data.</text>
</comment>
<evidence type="ECO:0008006" key="8">
    <source>
        <dbReference type="Google" id="ProtNLM"/>
    </source>
</evidence>
<dbReference type="Gene3D" id="3.30.450.70">
    <property type="match status" value="1"/>
</dbReference>
<comment type="subcellular location">
    <subcellularLocation>
        <location evidence="1">Cytoplasm</location>
        <location evidence="1">Perinuclear region</location>
    </subcellularLocation>
</comment>
<dbReference type="SUPFAM" id="SSF64356">
    <property type="entry name" value="SNARE-like"/>
    <property type="match status" value="1"/>
</dbReference>
<dbReference type="CDD" id="cd14825">
    <property type="entry name" value="TRAPPC2_sedlin"/>
    <property type="match status" value="1"/>
</dbReference>
<dbReference type="OrthoDB" id="10252102at2759"/>
<keyword evidence="4" id="KW-0963">Cytoplasm</keyword>
<proteinExistence type="inferred from homology"/>
<evidence type="ECO:0000256" key="4">
    <source>
        <dbReference type="ARBA" id="ARBA00022490"/>
    </source>
</evidence>
<evidence type="ECO:0000256" key="2">
    <source>
        <dbReference type="ARBA" id="ARBA00006626"/>
    </source>
</evidence>
<sequence length="139" mass="16490">MATYYFLIVGHYDNPIFEMEFTSANRETKKEDHRHLTQFIAHAALDLVDEHAWKTGNAYLKTVDKFNNWLVSAFITSSHIRFLLVHEPKNEDGIRNFFSEMYEVYIKYSMNPFYQVDTDIRCAAFERKALFLARKYLTG</sequence>
<comment type="similarity">
    <text evidence="2">Belongs to the TRAPP small subunits family. Sedlin subfamily.</text>
</comment>
<keyword evidence="7" id="KW-1185">Reference proteome</keyword>
<evidence type="ECO:0000313" key="6">
    <source>
        <dbReference type="EMBL" id="KAG8223607.1"/>
    </source>
</evidence>
<protein>
    <recommendedName>
        <fullName evidence="8">Trafficking protein particle complex subunit 2</fullName>
    </recommendedName>
</protein>
<dbReference type="GO" id="GO:0048471">
    <property type="term" value="C:perinuclear region of cytoplasm"/>
    <property type="evidence" value="ECO:0007669"/>
    <property type="project" value="UniProtKB-SubCell"/>
</dbReference>
<reference evidence="6" key="2">
    <citation type="submission" date="2017-10" db="EMBL/GenBank/DDBJ databases">
        <title>Ladona fulva Genome sequencing and assembly.</title>
        <authorList>
            <person name="Murali S."/>
            <person name="Richards S."/>
            <person name="Bandaranaike D."/>
            <person name="Bellair M."/>
            <person name="Blankenburg K."/>
            <person name="Chao H."/>
            <person name="Dinh H."/>
            <person name="Doddapaneni H."/>
            <person name="Dugan-Rocha S."/>
            <person name="Elkadiri S."/>
            <person name="Gnanaolivu R."/>
            <person name="Hernandez B."/>
            <person name="Skinner E."/>
            <person name="Javaid M."/>
            <person name="Lee S."/>
            <person name="Li M."/>
            <person name="Ming W."/>
            <person name="Munidasa M."/>
            <person name="Muniz J."/>
            <person name="Nguyen L."/>
            <person name="Hughes D."/>
            <person name="Osuji N."/>
            <person name="Pu L.-L."/>
            <person name="Puazo M."/>
            <person name="Qu C."/>
            <person name="Quiroz J."/>
            <person name="Raj R."/>
            <person name="Weissenberger G."/>
            <person name="Xin Y."/>
            <person name="Zou X."/>
            <person name="Han Y."/>
            <person name="Worley K."/>
            <person name="Muzny D."/>
            <person name="Gibbs R."/>
        </authorList>
    </citation>
    <scope>NUCLEOTIDE SEQUENCE</scope>
    <source>
        <strain evidence="6">Sampled in the wild</strain>
    </source>
</reference>
<dbReference type="FunFam" id="3.30.450.70:FF:000001">
    <property type="entry name" value="Trafficking protein particle complex subunit 2"/>
    <property type="match status" value="1"/>
</dbReference>
<evidence type="ECO:0000256" key="3">
    <source>
        <dbReference type="ARBA" id="ARBA00022448"/>
    </source>
</evidence>
<dbReference type="InterPro" id="IPR011012">
    <property type="entry name" value="Longin-like_dom_sf"/>
</dbReference>
<gene>
    <name evidence="6" type="ORF">J437_LFUL004131</name>
</gene>
<dbReference type="EMBL" id="KZ308167">
    <property type="protein sequence ID" value="KAG8223607.1"/>
    <property type="molecule type" value="Genomic_DNA"/>
</dbReference>
<dbReference type="InterPro" id="IPR006722">
    <property type="entry name" value="Sedlin"/>
</dbReference>
<dbReference type="GO" id="GO:0006888">
    <property type="term" value="P:endoplasmic reticulum to Golgi vesicle-mediated transport"/>
    <property type="evidence" value="ECO:0007669"/>
    <property type="project" value="InterPro"/>
</dbReference>